<dbReference type="GO" id="GO:0016020">
    <property type="term" value="C:membrane"/>
    <property type="evidence" value="ECO:0007669"/>
    <property type="project" value="UniProtKB-SubCell"/>
</dbReference>
<keyword evidence="5 6" id="KW-0472">Membrane</keyword>
<dbReference type="PANTHER" id="PTHR31733">
    <property type="entry name" value="RIBONUCLEASE KAPPA"/>
    <property type="match status" value="1"/>
</dbReference>
<evidence type="ECO:0000313" key="8">
    <source>
        <dbReference type="Proteomes" id="UP001059596"/>
    </source>
</evidence>
<feature type="transmembrane region" description="Helical" evidence="6">
    <location>
        <begin position="7"/>
        <end position="31"/>
    </location>
</feature>
<evidence type="ECO:0000256" key="2">
    <source>
        <dbReference type="ARBA" id="ARBA00008458"/>
    </source>
</evidence>
<dbReference type="AlphaFoldDB" id="A0A9Q0BL36"/>
<organism evidence="7 8">
    <name type="scientific">Drosophila gunungcola</name>
    <name type="common">fruit fly</name>
    <dbReference type="NCBI Taxonomy" id="103775"/>
    <lineage>
        <taxon>Eukaryota</taxon>
        <taxon>Metazoa</taxon>
        <taxon>Ecdysozoa</taxon>
        <taxon>Arthropoda</taxon>
        <taxon>Hexapoda</taxon>
        <taxon>Insecta</taxon>
        <taxon>Pterygota</taxon>
        <taxon>Neoptera</taxon>
        <taxon>Endopterygota</taxon>
        <taxon>Diptera</taxon>
        <taxon>Brachycera</taxon>
        <taxon>Muscomorpha</taxon>
        <taxon>Ephydroidea</taxon>
        <taxon>Drosophilidae</taxon>
        <taxon>Drosophila</taxon>
        <taxon>Sophophora</taxon>
    </lineage>
</organism>
<evidence type="ECO:0000256" key="5">
    <source>
        <dbReference type="ARBA" id="ARBA00023136"/>
    </source>
</evidence>
<evidence type="ECO:0000256" key="3">
    <source>
        <dbReference type="ARBA" id="ARBA00022692"/>
    </source>
</evidence>
<keyword evidence="8" id="KW-1185">Reference proteome</keyword>
<sequence length="105" mass="12400">MVCGRKCSFFCLFMSSWAFIMLNLLGIFFFVRSLVLLKDLPLPAHFKDLGDFKTRAEEAYHTVSIRCFITAVVYLGFIFISIIAIRQDRKKRRRLYKRGTLIPRR</sequence>
<evidence type="ECO:0000256" key="1">
    <source>
        <dbReference type="ARBA" id="ARBA00004141"/>
    </source>
</evidence>
<gene>
    <name evidence="7" type="ORF">M5D96_011287</name>
</gene>
<evidence type="ECO:0000313" key="7">
    <source>
        <dbReference type="EMBL" id="KAI8035856.1"/>
    </source>
</evidence>
<evidence type="ECO:0000256" key="4">
    <source>
        <dbReference type="ARBA" id="ARBA00022989"/>
    </source>
</evidence>
<dbReference type="InterPro" id="IPR026770">
    <property type="entry name" value="RNase_K"/>
</dbReference>
<proteinExistence type="inferred from homology"/>
<dbReference type="OrthoDB" id="67317at2759"/>
<feature type="transmembrane region" description="Helical" evidence="6">
    <location>
        <begin position="63"/>
        <end position="85"/>
    </location>
</feature>
<protein>
    <submittedName>
        <fullName evidence="7">Uncharacterized protein</fullName>
    </submittedName>
</protein>
<dbReference type="EMBL" id="JAMKOV010000028">
    <property type="protein sequence ID" value="KAI8035856.1"/>
    <property type="molecule type" value="Genomic_DNA"/>
</dbReference>
<comment type="subcellular location">
    <subcellularLocation>
        <location evidence="1">Membrane</location>
        <topology evidence="1">Multi-pass membrane protein</topology>
    </subcellularLocation>
</comment>
<comment type="similarity">
    <text evidence="2">Belongs to the RNase K family.</text>
</comment>
<evidence type="ECO:0000256" key="6">
    <source>
        <dbReference type="SAM" id="Phobius"/>
    </source>
</evidence>
<keyword evidence="4 6" id="KW-1133">Transmembrane helix</keyword>
<dbReference type="GO" id="GO:0004521">
    <property type="term" value="F:RNA endonuclease activity"/>
    <property type="evidence" value="ECO:0007669"/>
    <property type="project" value="InterPro"/>
</dbReference>
<comment type="caution">
    <text evidence="7">The sequence shown here is derived from an EMBL/GenBank/DDBJ whole genome shotgun (WGS) entry which is preliminary data.</text>
</comment>
<name>A0A9Q0BL36_9MUSC</name>
<dbReference type="Proteomes" id="UP001059596">
    <property type="component" value="Unassembled WGS sequence"/>
</dbReference>
<accession>A0A9Q0BL36</accession>
<reference evidence="7" key="1">
    <citation type="journal article" date="2023" name="Genome Biol. Evol.">
        <title>Long-read-based Genome Assembly of Drosophila gunungcola Reveals Fewer Chemosensory Genes in Flower-breeding Species.</title>
        <authorList>
            <person name="Negi A."/>
            <person name="Liao B.Y."/>
            <person name="Yeh S.D."/>
        </authorList>
    </citation>
    <scope>NUCLEOTIDE SEQUENCE</scope>
    <source>
        <strain evidence="7">Sukarami</strain>
    </source>
</reference>
<keyword evidence="3 6" id="KW-0812">Transmembrane</keyword>